<reference evidence="2 3" key="1">
    <citation type="submission" date="2019-09" db="EMBL/GenBank/DDBJ databases">
        <title>Draft genome of the ectomycorrhizal ascomycete Sphaerosporella brunnea.</title>
        <authorList>
            <consortium name="DOE Joint Genome Institute"/>
            <person name="Benucci G.M."/>
            <person name="Marozzi G."/>
            <person name="Antonielli L."/>
            <person name="Sanchez S."/>
            <person name="Marco P."/>
            <person name="Wang X."/>
            <person name="Falini L.B."/>
            <person name="Barry K."/>
            <person name="Haridas S."/>
            <person name="Lipzen A."/>
            <person name="Labutti K."/>
            <person name="Grigoriev I.V."/>
            <person name="Murat C."/>
            <person name="Martin F."/>
            <person name="Albertini E."/>
            <person name="Donnini D."/>
            <person name="Bonito G."/>
        </authorList>
    </citation>
    <scope>NUCLEOTIDE SEQUENCE [LARGE SCALE GENOMIC DNA]</scope>
    <source>
        <strain evidence="2 3">Sb_GMNB300</strain>
    </source>
</reference>
<gene>
    <name evidence="2" type="ORF">FN846DRAFT_886130</name>
</gene>
<feature type="compositionally biased region" description="Basic and acidic residues" evidence="1">
    <location>
        <begin position="117"/>
        <end position="132"/>
    </location>
</feature>
<feature type="compositionally biased region" description="Basic residues" evidence="1">
    <location>
        <begin position="103"/>
        <end position="116"/>
    </location>
</feature>
<comment type="caution">
    <text evidence="2">The sequence shown here is derived from an EMBL/GenBank/DDBJ whole genome shotgun (WGS) entry which is preliminary data.</text>
</comment>
<dbReference type="Proteomes" id="UP000326924">
    <property type="component" value="Unassembled WGS sequence"/>
</dbReference>
<feature type="compositionally biased region" description="Pro residues" evidence="1">
    <location>
        <begin position="16"/>
        <end position="34"/>
    </location>
</feature>
<keyword evidence="3" id="KW-1185">Reference proteome</keyword>
<dbReference type="EMBL" id="VXIS01000008">
    <property type="protein sequence ID" value="KAA8914143.1"/>
    <property type="molecule type" value="Genomic_DNA"/>
</dbReference>
<organism evidence="2 3">
    <name type="scientific">Sphaerosporella brunnea</name>
    <dbReference type="NCBI Taxonomy" id="1250544"/>
    <lineage>
        <taxon>Eukaryota</taxon>
        <taxon>Fungi</taxon>
        <taxon>Dikarya</taxon>
        <taxon>Ascomycota</taxon>
        <taxon>Pezizomycotina</taxon>
        <taxon>Pezizomycetes</taxon>
        <taxon>Pezizales</taxon>
        <taxon>Pyronemataceae</taxon>
        <taxon>Sphaerosporella</taxon>
    </lineage>
</organism>
<evidence type="ECO:0000313" key="3">
    <source>
        <dbReference type="Proteomes" id="UP000326924"/>
    </source>
</evidence>
<dbReference type="InParanoid" id="A0A5J5FA86"/>
<evidence type="ECO:0000256" key="1">
    <source>
        <dbReference type="SAM" id="MobiDB-lite"/>
    </source>
</evidence>
<sequence length="504" mass="55116">MRCVLPDGTVDIIQSPPRPPPSSPAPPMRRFPPYPEDDDAETRQQKLEVKYVYADAAEKRSLQGSDSAAGGSRSGPGSCGPQSESGGQERWRGRCPPGNHTNNARHMRQVHHTYHSAKHEKSLARQREHADQPGEAAQAEAEMSAEDEVEHGNDFVHLPSEDELVDDDAVVTEHGNDFTDLPAEDELELGNEVQVAEHGNDLADLPANTEVAEHDTGFADLPAEDKLVGKKAEERFRFRPKGGEEDRQRQLHRQDGSLPADQGVREIATSDKALLRNRVASIACIRMVEGDKTVGWTPGSTEITYGAKALCNFDAVCDASQFAARMVSLLAHRDSSHPLVLFLRGQSGAGKTWLMRKLLEPLEGAQISITSIEGAAPRRTIPKAKNNGNTAKSTRRLLDYLARWSRAAKTSANASSSHGVVVYRMDSLRLIDMPGEDRESLDHLSRQPSRALLLENPEDPQSSCPCRDGVTRHECRQLKGSRAFAGSIRGAAFTAGQVGHVRPP</sequence>
<feature type="compositionally biased region" description="Basic and acidic residues" evidence="1">
    <location>
        <begin position="238"/>
        <end position="255"/>
    </location>
</feature>
<feature type="region of interest" description="Disordered" evidence="1">
    <location>
        <begin position="1"/>
        <end position="145"/>
    </location>
</feature>
<protein>
    <submittedName>
        <fullName evidence="2">Uncharacterized protein</fullName>
    </submittedName>
</protein>
<accession>A0A5J5FA86</accession>
<proteinExistence type="predicted"/>
<name>A0A5J5FA86_9PEZI</name>
<evidence type="ECO:0000313" key="2">
    <source>
        <dbReference type="EMBL" id="KAA8914143.1"/>
    </source>
</evidence>
<dbReference type="AlphaFoldDB" id="A0A5J5FA86"/>
<feature type="region of interest" description="Disordered" evidence="1">
    <location>
        <begin position="238"/>
        <end position="260"/>
    </location>
</feature>